<evidence type="ECO:0000313" key="1">
    <source>
        <dbReference type="EMBL" id="ERG92422.1"/>
    </source>
</evidence>
<dbReference type="AlphaFoldDB" id="U1PFN3"/>
<protein>
    <submittedName>
        <fullName evidence="1">Uncharacterized protein</fullName>
    </submittedName>
</protein>
<accession>U1PFN3</accession>
<reference evidence="1 2" key="1">
    <citation type="journal article" date="2013" name="PLoS ONE">
        <title>Assembly-driven community genomics of a hypersaline microbial ecosystem.</title>
        <authorList>
            <person name="Podell S."/>
            <person name="Ugalde J.A."/>
            <person name="Narasingarao P."/>
            <person name="Banfield J.F."/>
            <person name="Heidelberg K.B."/>
            <person name="Allen E.E."/>
        </authorList>
    </citation>
    <scope>NUCLEOTIDE SEQUENCE [LARGE SCALE GENOMIC DNA]</scope>
    <source>
        <strain evidence="2">J07HQW1</strain>
    </source>
</reference>
<evidence type="ECO:0000313" key="2">
    <source>
        <dbReference type="Proteomes" id="UP000030649"/>
    </source>
</evidence>
<name>U1PFN3_9EURY</name>
<gene>
    <name evidence="1" type="ORF">J07HQW1_02465</name>
</gene>
<dbReference type="EMBL" id="KE356560">
    <property type="protein sequence ID" value="ERG92422.1"/>
    <property type="molecule type" value="Genomic_DNA"/>
</dbReference>
<proteinExistence type="predicted"/>
<dbReference type="STRING" id="1238424.J07HQW1_02465"/>
<sequence>MLRSIRVSERLSPHRWGGQVFEVERECELCLETTLCTESHNLLACSECQAELLPRKGV</sequence>
<dbReference type="HOGENOM" id="CLU_2968422_0_0_2"/>
<dbReference type="Proteomes" id="UP000030649">
    <property type="component" value="Unassembled WGS sequence"/>
</dbReference>
<organism evidence="1 2">
    <name type="scientific">Haloquadratum walsbyi J07HQW1</name>
    <dbReference type="NCBI Taxonomy" id="1238424"/>
    <lineage>
        <taxon>Archaea</taxon>
        <taxon>Methanobacteriati</taxon>
        <taxon>Methanobacteriota</taxon>
        <taxon>Stenosarchaea group</taxon>
        <taxon>Halobacteria</taxon>
        <taxon>Halobacteriales</taxon>
        <taxon>Haloferacaceae</taxon>
        <taxon>Haloquadratum</taxon>
    </lineage>
</organism>